<evidence type="ECO:0008006" key="3">
    <source>
        <dbReference type="Google" id="ProtNLM"/>
    </source>
</evidence>
<reference evidence="1 2" key="1">
    <citation type="submission" date="2024-02" db="EMBL/GenBank/DDBJ databases">
        <authorList>
            <person name="Vignale AGUSTIN F."/>
            <person name="Sosa J E."/>
            <person name="Modenutti C."/>
        </authorList>
    </citation>
    <scope>NUCLEOTIDE SEQUENCE [LARGE SCALE GENOMIC DNA]</scope>
</reference>
<dbReference type="AlphaFoldDB" id="A0ABC8S5B3"/>
<sequence length="156" mass="17821">MDRRLMVKNECFLSGDPCESSFHVFVACPFAKAVWEAVAIQVPTKSMLNIQEWFVYVSEKLTSTEVVMVAIISWALWFNRNKVRVENCSRSPQEIVQFSREYIHHYQAVNCLSGDSIARIASNIRTIWTQPQITVSKVNTNIILEGDSKSFIEALS</sequence>
<protein>
    <recommendedName>
        <fullName evidence="3">Reverse transcriptase zinc-binding domain-containing protein</fullName>
    </recommendedName>
</protein>
<keyword evidence="2" id="KW-1185">Reference proteome</keyword>
<dbReference type="Proteomes" id="UP001642360">
    <property type="component" value="Unassembled WGS sequence"/>
</dbReference>
<dbReference type="EMBL" id="CAUOFW020002028">
    <property type="protein sequence ID" value="CAK9150369.1"/>
    <property type="molecule type" value="Genomic_DNA"/>
</dbReference>
<accession>A0ABC8S5B3</accession>
<evidence type="ECO:0000313" key="1">
    <source>
        <dbReference type="EMBL" id="CAK9150369.1"/>
    </source>
</evidence>
<proteinExistence type="predicted"/>
<comment type="caution">
    <text evidence="1">The sequence shown here is derived from an EMBL/GenBank/DDBJ whole genome shotgun (WGS) entry which is preliminary data.</text>
</comment>
<gene>
    <name evidence="1" type="ORF">ILEXP_LOCUS18516</name>
</gene>
<organism evidence="1 2">
    <name type="scientific">Ilex paraguariensis</name>
    <name type="common">yerba mate</name>
    <dbReference type="NCBI Taxonomy" id="185542"/>
    <lineage>
        <taxon>Eukaryota</taxon>
        <taxon>Viridiplantae</taxon>
        <taxon>Streptophyta</taxon>
        <taxon>Embryophyta</taxon>
        <taxon>Tracheophyta</taxon>
        <taxon>Spermatophyta</taxon>
        <taxon>Magnoliopsida</taxon>
        <taxon>eudicotyledons</taxon>
        <taxon>Gunneridae</taxon>
        <taxon>Pentapetalae</taxon>
        <taxon>asterids</taxon>
        <taxon>campanulids</taxon>
        <taxon>Aquifoliales</taxon>
        <taxon>Aquifoliaceae</taxon>
        <taxon>Ilex</taxon>
    </lineage>
</organism>
<name>A0ABC8S5B3_9AQUA</name>
<evidence type="ECO:0000313" key="2">
    <source>
        <dbReference type="Proteomes" id="UP001642360"/>
    </source>
</evidence>